<evidence type="ECO:0000313" key="3">
    <source>
        <dbReference type="EMBL" id="KAF9598130.1"/>
    </source>
</evidence>
<evidence type="ECO:0000256" key="1">
    <source>
        <dbReference type="PROSITE-ProRule" id="PRU00330"/>
    </source>
</evidence>
<comment type="caution">
    <text evidence="3">The sequence shown here is derived from an EMBL/GenBank/DDBJ whole genome shotgun (WGS) entry which is preliminary data.</text>
</comment>
<dbReference type="InterPro" id="IPR059120">
    <property type="entry name" value="Cullin-like_AB"/>
</dbReference>
<dbReference type="PANTHER" id="PTHR11932">
    <property type="entry name" value="CULLIN"/>
    <property type="match status" value="1"/>
</dbReference>
<dbReference type="OrthoDB" id="27073at2759"/>
<reference evidence="3 4" key="1">
    <citation type="submission" date="2020-10" db="EMBL/GenBank/DDBJ databases">
        <title>The Coptis chinensis genome and diversification of protoberbering-type alkaloids.</title>
        <authorList>
            <person name="Wang B."/>
            <person name="Shu S."/>
            <person name="Song C."/>
            <person name="Liu Y."/>
        </authorList>
    </citation>
    <scope>NUCLEOTIDE SEQUENCE [LARGE SCALE GENOMIC DNA]</scope>
    <source>
        <strain evidence="3">HL-2020</strain>
        <tissue evidence="3">Leaf</tissue>
    </source>
</reference>
<dbReference type="InterPro" id="IPR036317">
    <property type="entry name" value="Cullin_homology_sf"/>
</dbReference>
<evidence type="ECO:0000259" key="2">
    <source>
        <dbReference type="PROSITE" id="PS50069"/>
    </source>
</evidence>
<dbReference type="InterPro" id="IPR045093">
    <property type="entry name" value="Cullin"/>
</dbReference>
<dbReference type="PROSITE" id="PS50069">
    <property type="entry name" value="CULLIN_2"/>
    <property type="match status" value="1"/>
</dbReference>
<dbReference type="Proteomes" id="UP000631114">
    <property type="component" value="Unassembled WGS sequence"/>
</dbReference>
<organism evidence="3 4">
    <name type="scientific">Coptis chinensis</name>
    <dbReference type="NCBI Taxonomy" id="261450"/>
    <lineage>
        <taxon>Eukaryota</taxon>
        <taxon>Viridiplantae</taxon>
        <taxon>Streptophyta</taxon>
        <taxon>Embryophyta</taxon>
        <taxon>Tracheophyta</taxon>
        <taxon>Spermatophyta</taxon>
        <taxon>Magnoliopsida</taxon>
        <taxon>Ranunculales</taxon>
        <taxon>Ranunculaceae</taxon>
        <taxon>Coptidoideae</taxon>
        <taxon>Coptis</taxon>
    </lineage>
</organism>
<dbReference type="AlphaFoldDB" id="A0A835HCW9"/>
<accession>A0A835HCW9</accession>
<dbReference type="GO" id="GO:0031625">
    <property type="term" value="F:ubiquitin protein ligase binding"/>
    <property type="evidence" value="ECO:0007669"/>
    <property type="project" value="InterPro"/>
</dbReference>
<dbReference type="EMBL" id="JADFTS010000007">
    <property type="protein sequence ID" value="KAF9598130.1"/>
    <property type="molecule type" value="Genomic_DNA"/>
</dbReference>
<feature type="domain" description="Cullin family profile" evidence="2">
    <location>
        <begin position="65"/>
        <end position="153"/>
    </location>
</feature>
<evidence type="ECO:0000313" key="4">
    <source>
        <dbReference type="Proteomes" id="UP000631114"/>
    </source>
</evidence>
<protein>
    <recommendedName>
        <fullName evidence="2">Cullin family profile domain-containing protein</fullName>
    </recommendedName>
</protein>
<dbReference type="Pfam" id="PF26557">
    <property type="entry name" value="Cullin_AB"/>
    <property type="match status" value="1"/>
</dbReference>
<dbReference type="Gene3D" id="3.30.230.130">
    <property type="entry name" value="Cullin, Chain C, Domain 2"/>
    <property type="match status" value="1"/>
</dbReference>
<dbReference type="SUPFAM" id="SSF75632">
    <property type="entry name" value="Cullin homology domain"/>
    <property type="match status" value="1"/>
</dbReference>
<comment type="similarity">
    <text evidence="1">Belongs to the cullin family.</text>
</comment>
<dbReference type="GO" id="GO:0006511">
    <property type="term" value="P:ubiquitin-dependent protein catabolic process"/>
    <property type="evidence" value="ECO:0007669"/>
    <property type="project" value="InterPro"/>
</dbReference>
<name>A0A835HCW9_9MAGN</name>
<gene>
    <name evidence="3" type="ORF">IFM89_025366</name>
</gene>
<dbReference type="InterPro" id="IPR016158">
    <property type="entry name" value="Cullin_homology"/>
</dbReference>
<keyword evidence="4" id="KW-1185">Reference proteome</keyword>
<proteinExistence type="inferred from homology"/>
<sequence length="159" mass="18590">MFRAFHQGTDGPIPFLVCLKSTLRTKEGAKLSDEAIEETLEKIVKLLAYINDKDLFAEFCRKNSLRRSMEDFKEYYKTKMKHRKLTWIYSLGTCIVTGKFEQRNIELVVTTYQAALLLLFNEVNEPGSLSYSDIKEQLNLAEDDVTRLFSLWLVRNTKY</sequence>